<proteinExistence type="predicted"/>
<reference evidence="1" key="1">
    <citation type="journal article" date="2021" name="Proc. Natl. Acad. Sci. U.S.A.">
        <title>A Catalog of Tens of Thousands of Viruses from Human Metagenomes Reveals Hidden Associations with Chronic Diseases.</title>
        <authorList>
            <person name="Tisza M.J."/>
            <person name="Buck C.B."/>
        </authorList>
    </citation>
    <scope>NUCLEOTIDE SEQUENCE</scope>
    <source>
        <strain evidence="1">CtZPw9</strain>
    </source>
</reference>
<accession>A0A8S5LXY0</accession>
<dbReference type="Pfam" id="PF09956">
    <property type="entry name" value="Phage_cement_2"/>
    <property type="match status" value="1"/>
</dbReference>
<dbReference type="InterPro" id="IPR011231">
    <property type="entry name" value="Phage_VT1-Sakai_H0018"/>
</dbReference>
<sequence length="108" mass="11088">MAINVSYGKGEHIALIADKKYESGKPVRIGAIAGVAMTTAEQGQKVTIWRNGSYRLPVKETVQAGAIVKLGTDGMLTTGAGKIWGVALQTSASAGATIEVAPVGVAFD</sequence>
<organism evidence="1">
    <name type="scientific">Siphoviridae sp. ctZPw9</name>
    <dbReference type="NCBI Taxonomy" id="2826383"/>
    <lineage>
        <taxon>Viruses</taxon>
        <taxon>Duplodnaviria</taxon>
        <taxon>Heunggongvirae</taxon>
        <taxon>Uroviricota</taxon>
        <taxon>Caudoviricetes</taxon>
    </lineage>
</organism>
<evidence type="ECO:0000313" key="1">
    <source>
        <dbReference type="EMBL" id="DAD74778.1"/>
    </source>
</evidence>
<dbReference type="EMBL" id="BK014765">
    <property type="protein sequence ID" value="DAD74778.1"/>
    <property type="molecule type" value="Genomic_DNA"/>
</dbReference>
<name>A0A8S5LXY0_9CAUD</name>
<evidence type="ECO:0008006" key="2">
    <source>
        <dbReference type="Google" id="ProtNLM"/>
    </source>
</evidence>
<protein>
    <recommendedName>
        <fullName evidence="2">DUF2190 family protein</fullName>
    </recommendedName>
</protein>